<dbReference type="GO" id="GO:0007160">
    <property type="term" value="P:cell-matrix adhesion"/>
    <property type="evidence" value="ECO:0007669"/>
    <property type="project" value="TreeGrafter"/>
</dbReference>
<evidence type="ECO:0000256" key="1">
    <source>
        <dbReference type="ARBA" id="ARBA00004370"/>
    </source>
</evidence>
<dbReference type="Proteomes" id="UP000008672">
    <property type="component" value="Unassembled WGS sequence"/>
</dbReference>
<dbReference type="Pfam" id="PF06060">
    <property type="entry name" value="Mesothelin"/>
    <property type="match status" value="1"/>
</dbReference>
<reference evidence="8" key="1">
    <citation type="submission" date="2011-08" db="EMBL/GenBank/DDBJ databases">
        <title>The draft genome of Latimeria chalumnae.</title>
        <authorList>
            <person name="Di Palma F."/>
            <person name="Alfoldi J."/>
            <person name="Johnson J."/>
            <person name="Berlin A."/>
            <person name="Gnerre S."/>
            <person name="Jaffe D."/>
            <person name="MacCallum I."/>
            <person name="Young S."/>
            <person name="Walker B.J."/>
            <person name="Lander E."/>
            <person name="Lindblad-Toh K."/>
        </authorList>
    </citation>
    <scope>NUCLEOTIDE SEQUENCE [LARGE SCALE GENOMIC DNA]</scope>
    <source>
        <strain evidence="8">Wild caught</strain>
    </source>
</reference>
<keyword evidence="6" id="KW-0325">Glycoprotein</keyword>
<evidence type="ECO:0008006" key="9">
    <source>
        <dbReference type="Google" id="ProtNLM"/>
    </source>
</evidence>
<dbReference type="AlphaFoldDB" id="H3AER6"/>
<dbReference type="InterPro" id="IPR010335">
    <property type="entry name" value="Mesothelin"/>
</dbReference>
<dbReference type="GO" id="GO:0009986">
    <property type="term" value="C:cell surface"/>
    <property type="evidence" value="ECO:0007669"/>
    <property type="project" value="TreeGrafter"/>
</dbReference>
<reference evidence="7" key="2">
    <citation type="submission" date="2025-08" db="UniProtKB">
        <authorList>
            <consortium name="Ensembl"/>
        </authorList>
    </citation>
    <scope>IDENTIFICATION</scope>
</reference>
<evidence type="ECO:0000256" key="4">
    <source>
        <dbReference type="ARBA" id="ARBA00022889"/>
    </source>
</evidence>
<dbReference type="PANTHER" id="PTHR23412:SF6">
    <property type="entry name" value="MESOTHELIN"/>
    <property type="match status" value="1"/>
</dbReference>
<dbReference type="HOGENOM" id="CLU_014552_3_0_1"/>
<organism evidence="7 8">
    <name type="scientific">Latimeria chalumnae</name>
    <name type="common">Coelacanth</name>
    <dbReference type="NCBI Taxonomy" id="7897"/>
    <lineage>
        <taxon>Eukaryota</taxon>
        <taxon>Metazoa</taxon>
        <taxon>Chordata</taxon>
        <taxon>Craniata</taxon>
        <taxon>Vertebrata</taxon>
        <taxon>Euteleostomi</taxon>
        <taxon>Coelacanthiformes</taxon>
        <taxon>Coelacanthidae</taxon>
        <taxon>Latimeria</taxon>
    </lineage>
</organism>
<comment type="similarity">
    <text evidence="2">Belongs to the mesothelin family.</text>
</comment>
<protein>
    <recommendedName>
        <fullName evidence="9">Mesothelin</fullName>
    </recommendedName>
</protein>
<dbReference type="PANTHER" id="PTHR23412">
    <property type="entry name" value="STEREOCILIN RELATED"/>
    <property type="match status" value="1"/>
</dbReference>
<dbReference type="OMA" id="NMWNITQ"/>
<dbReference type="Ensembl" id="ENSLACT00000008203.1">
    <property type="protein sequence ID" value="ENSLACP00000008137.1"/>
    <property type="gene ID" value="ENSLACG00000007205.1"/>
</dbReference>
<reference evidence="7" key="3">
    <citation type="submission" date="2025-09" db="UniProtKB">
        <authorList>
            <consortium name="Ensembl"/>
        </authorList>
    </citation>
    <scope>IDENTIFICATION</scope>
</reference>
<dbReference type="GO" id="GO:0016020">
    <property type="term" value="C:membrane"/>
    <property type="evidence" value="ECO:0007669"/>
    <property type="project" value="UniProtKB-SubCell"/>
</dbReference>
<dbReference type="EMBL" id="AFYH01192183">
    <property type="status" value="NOT_ANNOTATED_CDS"/>
    <property type="molecule type" value="Genomic_DNA"/>
</dbReference>
<dbReference type="eggNOG" id="ENOG502QRX1">
    <property type="taxonomic scope" value="Eukaryota"/>
</dbReference>
<name>H3AER6_LATCH</name>
<evidence type="ECO:0000256" key="3">
    <source>
        <dbReference type="ARBA" id="ARBA00022729"/>
    </source>
</evidence>
<evidence type="ECO:0000313" key="7">
    <source>
        <dbReference type="Ensembl" id="ENSLACP00000008137.1"/>
    </source>
</evidence>
<keyword evidence="8" id="KW-1185">Reference proteome</keyword>
<dbReference type="InParanoid" id="H3AER6"/>
<accession>H3AER6</accession>
<comment type="subcellular location">
    <subcellularLocation>
        <location evidence="1">Membrane</location>
    </subcellularLocation>
</comment>
<evidence type="ECO:0000256" key="6">
    <source>
        <dbReference type="ARBA" id="ARBA00023180"/>
    </source>
</evidence>
<dbReference type="Gene3D" id="1.20.970.40">
    <property type="match status" value="1"/>
</dbReference>
<proteinExistence type="inferred from homology"/>
<dbReference type="GeneTree" id="ENSGT00950000182957"/>
<sequence>LIYQYSTSKLNDSNCKGFFKLAGKGNLTALNKGSIKRRRLLDNAIHCLGLNGKGVNKEDLDILNNLACDLNGTIIEKSDSYIVELLKNCELTSDQAASINKILKSGNTTYGAPSTWNIVTLKALGNLSLYLETAIWSSINKVGYHISFFLDILSTYRIANLIVQDSDPMSRAPQFLFSFIISEKQHMRFKGKTGSSCTVGNITRKIILENTFPVKYNADQFDKCLDNDVVIANLGDLAQKALSDNYLQIIKDKLDQIYPGGVLEDQLKLLKSIARKYNVTEISKWNITAVETIASLMDPKDSTWEDIKASAIITRYLQLGGKLDAVALKAIGGQYLCTLNDSQINNITSSSLMNTNTLNVSNCSQSKKDILYNKSKEAFANKRNDTIAYYNLIKGYLGGALAADLKTLSKNNISMDIDTFTKLNPTEILKLSVEDIKGILGTNLPDLKERENDPAVRAWINSQQQSALDTLGIGLTG</sequence>
<dbReference type="EMBL" id="AFYH01192185">
    <property type="status" value="NOT_ANNOTATED_CDS"/>
    <property type="molecule type" value="Genomic_DNA"/>
</dbReference>
<keyword evidence="3" id="KW-0732">Signal</keyword>
<dbReference type="EMBL" id="AFYH01192184">
    <property type="status" value="NOT_ANNOTATED_CDS"/>
    <property type="molecule type" value="Genomic_DNA"/>
</dbReference>
<evidence type="ECO:0000256" key="2">
    <source>
        <dbReference type="ARBA" id="ARBA00011016"/>
    </source>
</evidence>
<dbReference type="FunCoup" id="H3AER6">
    <property type="interactions" value="11"/>
</dbReference>
<evidence type="ECO:0000256" key="5">
    <source>
        <dbReference type="ARBA" id="ARBA00023136"/>
    </source>
</evidence>
<dbReference type="InterPro" id="IPR026664">
    <property type="entry name" value="Stereocilin-rel"/>
</dbReference>
<keyword evidence="5" id="KW-0472">Membrane</keyword>
<keyword evidence="4" id="KW-0130">Cell adhesion</keyword>
<evidence type="ECO:0000313" key="8">
    <source>
        <dbReference type="Proteomes" id="UP000008672"/>
    </source>
</evidence>